<evidence type="ECO:0000313" key="3">
    <source>
        <dbReference type="Proteomes" id="UP000830671"/>
    </source>
</evidence>
<dbReference type="EMBL" id="CP019476">
    <property type="protein sequence ID" value="UQC83333.1"/>
    <property type="molecule type" value="Genomic_DNA"/>
</dbReference>
<name>A0A9Q8WGZ7_9PEZI</name>
<sequence length="90" mass="9965">MRYTTSKRLISHGSKPKKEAGSLRLATWELCLVMPSVRSIKSPSGGHQKLEESIMSRWEFGRPQSCQELVVKVADGTAQQASDSCLPAEF</sequence>
<gene>
    <name evidence="2" type="ORF">CLUP02_08828</name>
</gene>
<evidence type="ECO:0000313" key="2">
    <source>
        <dbReference type="EMBL" id="UQC83333.1"/>
    </source>
</evidence>
<reference evidence="2" key="1">
    <citation type="journal article" date="2021" name="Mol. Plant Microbe Interact.">
        <title>Complete Genome Sequence of the Plant-Pathogenic Fungus Colletotrichum lupini.</title>
        <authorList>
            <person name="Baroncelli R."/>
            <person name="Pensec F."/>
            <person name="Da Lio D."/>
            <person name="Boufleur T."/>
            <person name="Vicente I."/>
            <person name="Sarrocco S."/>
            <person name="Picot A."/>
            <person name="Baraldi E."/>
            <person name="Sukno S."/>
            <person name="Thon M."/>
            <person name="Le Floch G."/>
        </authorList>
    </citation>
    <scope>NUCLEOTIDE SEQUENCE</scope>
    <source>
        <strain evidence="2">IMI 504893</strain>
    </source>
</reference>
<dbReference type="GeneID" id="73342819"/>
<proteinExistence type="predicted"/>
<dbReference type="RefSeq" id="XP_049144952.1">
    <property type="nucleotide sequence ID" value="XM_049287809.1"/>
</dbReference>
<accession>A0A9Q8WGZ7</accession>
<protein>
    <submittedName>
        <fullName evidence="2">Uncharacterized protein</fullName>
    </submittedName>
</protein>
<evidence type="ECO:0000256" key="1">
    <source>
        <dbReference type="SAM" id="MobiDB-lite"/>
    </source>
</evidence>
<dbReference type="KEGG" id="clup:CLUP02_08828"/>
<dbReference type="Proteomes" id="UP000830671">
    <property type="component" value="Chromosome 4"/>
</dbReference>
<keyword evidence="3" id="KW-1185">Reference proteome</keyword>
<feature type="region of interest" description="Disordered" evidence="1">
    <location>
        <begin position="1"/>
        <end position="20"/>
    </location>
</feature>
<organism evidence="2 3">
    <name type="scientific">Colletotrichum lupini</name>
    <dbReference type="NCBI Taxonomy" id="145971"/>
    <lineage>
        <taxon>Eukaryota</taxon>
        <taxon>Fungi</taxon>
        <taxon>Dikarya</taxon>
        <taxon>Ascomycota</taxon>
        <taxon>Pezizomycotina</taxon>
        <taxon>Sordariomycetes</taxon>
        <taxon>Hypocreomycetidae</taxon>
        <taxon>Glomerellales</taxon>
        <taxon>Glomerellaceae</taxon>
        <taxon>Colletotrichum</taxon>
        <taxon>Colletotrichum acutatum species complex</taxon>
    </lineage>
</organism>
<dbReference type="AlphaFoldDB" id="A0A9Q8WGZ7"/>